<organism evidence="1 2">
    <name type="scientific">Prevotella veroralis F0319</name>
    <dbReference type="NCBI Taxonomy" id="649761"/>
    <lineage>
        <taxon>Bacteria</taxon>
        <taxon>Pseudomonadati</taxon>
        <taxon>Bacteroidota</taxon>
        <taxon>Bacteroidia</taxon>
        <taxon>Bacteroidales</taxon>
        <taxon>Prevotellaceae</taxon>
        <taxon>Prevotella</taxon>
    </lineage>
</organism>
<gene>
    <name evidence="1" type="ORF">HMPREF0973_01515</name>
</gene>
<dbReference type="STRING" id="649761.HMPREF0973_01515"/>
<reference evidence="1 2" key="1">
    <citation type="submission" date="2009-09" db="EMBL/GenBank/DDBJ databases">
        <authorList>
            <person name="Weinstock G."/>
            <person name="Sodergren E."/>
            <person name="Clifton S."/>
            <person name="Fulton L."/>
            <person name="Fulton B."/>
            <person name="Courtney L."/>
            <person name="Fronick C."/>
            <person name="Harrison M."/>
            <person name="Strong C."/>
            <person name="Farmer C."/>
            <person name="Delahaunty K."/>
            <person name="Markovic C."/>
            <person name="Hall O."/>
            <person name="Minx P."/>
            <person name="Tomlinson C."/>
            <person name="Mitreva M."/>
            <person name="Nelson J."/>
            <person name="Hou S."/>
            <person name="Wollam A."/>
            <person name="Pepin K.H."/>
            <person name="Johnson M."/>
            <person name="Bhonagiri V."/>
            <person name="Nash W.E."/>
            <person name="Warren W."/>
            <person name="Chinwalla A."/>
            <person name="Mardis E.R."/>
            <person name="Wilson R.K."/>
        </authorList>
    </citation>
    <scope>NUCLEOTIDE SEQUENCE [LARGE SCALE GENOMIC DNA]</scope>
    <source>
        <strain evidence="1 2">F0319</strain>
    </source>
</reference>
<name>C9MPH5_9BACT</name>
<evidence type="ECO:0000313" key="1">
    <source>
        <dbReference type="EMBL" id="EEX18571.1"/>
    </source>
</evidence>
<dbReference type="HOGENOM" id="CLU_2992979_0_0_10"/>
<accession>C9MPH5</accession>
<sequence>MLFSHRREASFNMKQGSSRMEKSLALIYKNYPIKSLEVIILSILYMLYRLKIGTYNF</sequence>
<evidence type="ECO:0000313" key="2">
    <source>
        <dbReference type="Proteomes" id="UP000003327"/>
    </source>
</evidence>
<comment type="caution">
    <text evidence="1">The sequence shown here is derived from an EMBL/GenBank/DDBJ whole genome shotgun (WGS) entry which is preliminary data.</text>
</comment>
<keyword evidence="2" id="KW-1185">Reference proteome</keyword>
<proteinExistence type="predicted"/>
<dbReference type="EMBL" id="ACVA01000033">
    <property type="protein sequence ID" value="EEX18571.1"/>
    <property type="molecule type" value="Genomic_DNA"/>
</dbReference>
<protein>
    <submittedName>
        <fullName evidence="1">Uncharacterized protein</fullName>
    </submittedName>
</protein>
<dbReference type="Proteomes" id="UP000003327">
    <property type="component" value="Unassembled WGS sequence"/>
</dbReference>
<dbReference type="AlphaFoldDB" id="C9MPH5"/>